<protein>
    <submittedName>
        <fullName evidence="5">SDR family NAD(P)-dependent oxidoreductase</fullName>
    </submittedName>
</protein>
<dbReference type="SUPFAM" id="SSF51735">
    <property type="entry name" value="NAD(P)-binding Rossmann-fold domains"/>
    <property type="match status" value="1"/>
</dbReference>
<sequence length="243" mass="24971">MKGQTAVVSGGAQGIGLATVELLARQGYTVIALDLNPAVVEVAAALADEGLPVEGRVANMTERESIRGSIADLAAIHVVVCAAGILRPKPIDQQTDEDFALTFDVNVYGVFRLAQEALARIPEGGRIVMLASRGVLGGRNNVAYASSKAAVVGMVRSMAMDLRERLITVNAVAPGFTDTPMIQAFGEEGIKAASALEARGRPAKPSEIAPAIAFLASPDASFITGQTLFVDGGKSLGGLAGAV</sequence>
<dbReference type="PROSITE" id="PS00061">
    <property type="entry name" value="ADH_SHORT"/>
    <property type="match status" value="1"/>
</dbReference>
<dbReference type="Pfam" id="PF13561">
    <property type="entry name" value="adh_short_C2"/>
    <property type="match status" value="1"/>
</dbReference>
<evidence type="ECO:0000313" key="5">
    <source>
        <dbReference type="EMBL" id="WEK46273.1"/>
    </source>
</evidence>
<dbReference type="PANTHER" id="PTHR24321">
    <property type="entry name" value="DEHYDROGENASES, SHORT CHAIN"/>
    <property type="match status" value="1"/>
</dbReference>
<dbReference type="InterPro" id="IPR036291">
    <property type="entry name" value="NAD(P)-bd_dom_sf"/>
</dbReference>
<feature type="domain" description="Ketoreductase" evidence="4">
    <location>
        <begin position="4"/>
        <end position="175"/>
    </location>
</feature>
<evidence type="ECO:0000259" key="4">
    <source>
        <dbReference type="SMART" id="SM00822"/>
    </source>
</evidence>
<keyword evidence="3" id="KW-0520">NAD</keyword>
<dbReference type="FunFam" id="3.40.50.720:FF:000084">
    <property type="entry name" value="Short-chain dehydrogenase reductase"/>
    <property type="match status" value="1"/>
</dbReference>
<proteinExistence type="inferred from homology"/>
<dbReference type="InterPro" id="IPR057326">
    <property type="entry name" value="KR_dom"/>
</dbReference>
<comment type="similarity">
    <text evidence="1">Belongs to the short-chain dehydrogenases/reductases (SDR) family.</text>
</comment>
<dbReference type="KEGG" id="acob:P0Y56_14845"/>
<dbReference type="AlphaFoldDB" id="A0AAJ5X4G9"/>
<evidence type="ECO:0000313" key="6">
    <source>
        <dbReference type="Proteomes" id="UP001218362"/>
    </source>
</evidence>
<dbReference type="Gene3D" id="3.40.50.720">
    <property type="entry name" value="NAD(P)-binding Rossmann-like Domain"/>
    <property type="match status" value="1"/>
</dbReference>
<dbReference type="CDD" id="cd05233">
    <property type="entry name" value="SDR_c"/>
    <property type="match status" value="1"/>
</dbReference>
<dbReference type="Proteomes" id="UP001218362">
    <property type="component" value="Chromosome"/>
</dbReference>
<dbReference type="GO" id="GO:0016491">
    <property type="term" value="F:oxidoreductase activity"/>
    <property type="evidence" value="ECO:0007669"/>
    <property type="project" value="UniProtKB-KW"/>
</dbReference>
<evidence type="ECO:0000256" key="2">
    <source>
        <dbReference type="ARBA" id="ARBA00023002"/>
    </source>
</evidence>
<evidence type="ECO:0000256" key="3">
    <source>
        <dbReference type="ARBA" id="ARBA00023027"/>
    </source>
</evidence>
<dbReference type="PRINTS" id="PR00081">
    <property type="entry name" value="GDHRDH"/>
</dbReference>
<dbReference type="EMBL" id="CP119316">
    <property type="protein sequence ID" value="WEK46273.1"/>
    <property type="molecule type" value="Genomic_DNA"/>
</dbReference>
<dbReference type="InterPro" id="IPR020904">
    <property type="entry name" value="Sc_DH/Rdtase_CS"/>
</dbReference>
<dbReference type="SMART" id="SM00822">
    <property type="entry name" value="PKS_KR"/>
    <property type="match status" value="1"/>
</dbReference>
<reference evidence="5" key="1">
    <citation type="submission" date="2023-03" db="EMBL/GenBank/DDBJ databases">
        <title>Andean soil-derived lignocellulolytic bacterial consortium as a source of novel taxa and putative plastic-active enzymes.</title>
        <authorList>
            <person name="Diaz-Garcia L."/>
            <person name="Chuvochina M."/>
            <person name="Feuerriegel G."/>
            <person name="Bunk B."/>
            <person name="Sproer C."/>
            <person name="Streit W.R."/>
            <person name="Rodriguez L.M."/>
            <person name="Overmann J."/>
            <person name="Jimenez D.J."/>
        </authorList>
    </citation>
    <scope>NUCLEOTIDE SEQUENCE</scope>
    <source>
        <strain evidence="5">MAG 26</strain>
    </source>
</reference>
<dbReference type="PRINTS" id="PR00080">
    <property type="entry name" value="SDRFAMILY"/>
</dbReference>
<dbReference type="PANTHER" id="PTHR24321:SF8">
    <property type="entry name" value="ESTRADIOL 17-BETA-DEHYDROGENASE 8-RELATED"/>
    <property type="match status" value="1"/>
</dbReference>
<accession>A0AAJ5X4G9</accession>
<keyword evidence="2" id="KW-0560">Oxidoreductase</keyword>
<dbReference type="InterPro" id="IPR002347">
    <property type="entry name" value="SDR_fam"/>
</dbReference>
<name>A0AAJ5X4G9_9SPHN</name>
<organism evidence="5 6">
    <name type="scientific">Candidatus Andeanibacterium colombiense</name>
    <dbReference type="NCBI Taxonomy" id="3121345"/>
    <lineage>
        <taxon>Bacteria</taxon>
        <taxon>Pseudomonadati</taxon>
        <taxon>Pseudomonadota</taxon>
        <taxon>Alphaproteobacteria</taxon>
        <taxon>Sphingomonadales</taxon>
        <taxon>Sphingomonadaceae</taxon>
        <taxon>Candidatus Andeanibacterium</taxon>
    </lineage>
</organism>
<evidence type="ECO:0000256" key="1">
    <source>
        <dbReference type="ARBA" id="ARBA00006484"/>
    </source>
</evidence>
<gene>
    <name evidence="5" type="ORF">P0Y56_14845</name>
</gene>